<protein>
    <submittedName>
        <fullName evidence="1">Uncharacterized protein</fullName>
    </submittedName>
</protein>
<accession>A0A5J9U7N9</accession>
<organism evidence="1 2">
    <name type="scientific">Eragrostis curvula</name>
    <name type="common">weeping love grass</name>
    <dbReference type="NCBI Taxonomy" id="38414"/>
    <lineage>
        <taxon>Eukaryota</taxon>
        <taxon>Viridiplantae</taxon>
        <taxon>Streptophyta</taxon>
        <taxon>Embryophyta</taxon>
        <taxon>Tracheophyta</taxon>
        <taxon>Spermatophyta</taxon>
        <taxon>Magnoliopsida</taxon>
        <taxon>Liliopsida</taxon>
        <taxon>Poales</taxon>
        <taxon>Poaceae</taxon>
        <taxon>PACMAD clade</taxon>
        <taxon>Chloridoideae</taxon>
        <taxon>Eragrostideae</taxon>
        <taxon>Eragrostidinae</taxon>
        <taxon>Eragrostis</taxon>
    </lineage>
</organism>
<dbReference type="Proteomes" id="UP000324897">
    <property type="component" value="Chromosome 7"/>
</dbReference>
<sequence>MASERGHIRSPASRHLIDSMKTSTYFKMLVEVSAAKKLINCKKMMGASPLRTVASRFEG</sequence>
<proteinExistence type="predicted"/>
<reference evidence="1 2" key="1">
    <citation type="journal article" date="2019" name="Sci. Rep.">
        <title>A high-quality genome of Eragrostis curvula grass provides insights into Poaceae evolution and supports new strategies to enhance forage quality.</title>
        <authorList>
            <person name="Carballo J."/>
            <person name="Santos B.A.C.M."/>
            <person name="Zappacosta D."/>
            <person name="Garbus I."/>
            <person name="Selva J.P."/>
            <person name="Gallo C.A."/>
            <person name="Diaz A."/>
            <person name="Albertini E."/>
            <person name="Caccamo M."/>
            <person name="Echenique V."/>
        </authorList>
    </citation>
    <scope>NUCLEOTIDE SEQUENCE [LARGE SCALE GENOMIC DNA]</scope>
    <source>
        <strain evidence="2">cv. Victoria</strain>
        <tissue evidence="1">Leaf</tissue>
    </source>
</reference>
<comment type="caution">
    <text evidence="1">The sequence shown here is derived from an EMBL/GenBank/DDBJ whole genome shotgun (WGS) entry which is preliminary data.</text>
</comment>
<dbReference type="AlphaFoldDB" id="A0A5J9U7N9"/>
<dbReference type="Gramene" id="TVU19596">
    <property type="protein sequence ID" value="TVU19596"/>
    <property type="gene ID" value="EJB05_35752"/>
</dbReference>
<keyword evidence="2" id="KW-1185">Reference proteome</keyword>
<evidence type="ECO:0000313" key="2">
    <source>
        <dbReference type="Proteomes" id="UP000324897"/>
    </source>
</evidence>
<name>A0A5J9U7N9_9POAL</name>
<gene>
    <name evidence="1" type="ORF">EJB05_35752</name>
</gene>
<dbReference type="EMBL" id="RWGY01000029">
    <property type="protein sequence ID" value="TVU19596.1"/>
    <property type="molecule type" value="Genomic_DNA"/>
</dbReference>
<feature type="non-terminal residue" evidence="1">
    <location>
        <position position="1"/>
    </location>
</feature>
<evidence type="ECO:0000313" key="1">
    <source>
        <dbReference type="EMBL" id="TVU19596.1"/>
    </source>
</evidence>